<feature type="domain" description="CHCH" evidence="10">
    <location>
        <begin position="59"/>
        <end position="95"/>
    </location>
</feature>
<dbReference type="GO" id="GO:0005758">
    <property type="term" value="C:mitochondrial intermembrane space"/>
    <property type="evidence" value="ECO:0007669"/>
    <property type="project" value="TreeGrafter"/>
</dbReference>
<evidence type="ECO:0000259" key="10">
    <source>
        <dbReference type="Pfam" id="PF06747"/>
    </source>
</evidence>
<dbReference type="GO" id="GO:0015035">
    <property type="term" value="F:protein-disulfide reductase activity"/>
    <property type="evidence" value="ECO:0007669"/>
    <property type="project" value="InterPro"/>
</dbReference>
<name>A0A6H5J675_9HYME</name>
<dbReference type="InterPro" id="IPR039289">
    <property type="entry name" value="CHCHD4"/>
</dbReference>
<dbReference type="Pfam" id="PF06747">
    <property type="entry name" value="CHCH"/>
    <property type="match status" value="1"/>
</dbReference>
<dbReference type="InterPro" id="IPR010625">
    <property type="entry name" value="CHCH"/>
</dbReference>
<evidence type="ECO:0000313" key="11">
    <source>
        <dbReference type="EMBL" id="CAB0045295.1"/>
    </source>
</evidence>
<feature type="compositionally biased region" description="Basic and acidic residues" evidence="9">
    <location>
        <begin position="128"/>
        <end position="139"/>
    </location>
</feature>
<protein>
    <recommendedName>
        <fullName evidence="10">CHCH domain-containing protein</fullName>
    </recommendedName>
</protein>
<feature type="compositionally biased region" description="Polar residues" evidence="9">
    <location>
        <begin position="113"/>
        <end position="126"/>
    </location>
</feature>
<dbReference type="AlphaFoldDB" id="A0A6H5J675"/>
<keyword evidence="3" id="KW-0653">Protein transport</keyword>
<dbReference type="PANTHER" id="PTHR21622">
    <property type="entry name" value="COILED-COIL-HELIX-COILED-COIL-HELIX DOMAIN CONTAINING 4"/>
    <property type="match status" value="1"/>
</dbReference>
<keyword evidence="12" id="KW-1185">Reference proteome</keyword>
<evidence type="ECO:0000256" key="7">
    <source>
        <dbReference type="ARBA" id="ARBA00023157"/>
    </source>
</evidence>
<keyword evidence="7" id="KW-1015">Disulfide bond</keyword>
<evidence type="ECO:0000256" key="4">
    <source>
        <dbReference type="ARBA" id="ARBA00023002"/>
    </source>
</evidence>
<dbReference type="PANTHER" id="PTHR21622:SF0">
    <property type="entry name" value="COILED-COIL-HELIX-COILED-COIL-HELIX DOMAIN CONTAINING 4"/>
    <property type="match status" value="1"/>
</dbReference>
<organism evidence="11 12">
    <name type="scientific">Trichogramma brassicae</name>
    <dbReference type="NCBI Taxonomy" id="86971"/>
    <lineage>
        <taxon>Eukaryota</taxon>
        <taxon>Metazoa</taxon>
        <taxon>Ecdysozoa</taxon>
        <taxon>Arthropoda</taxon>
        <taxon>Hexapoda</taxon>
        <taxon>Insecta</taxon>
        <taxon>Pterygota</taxon>
        <taxon>Neoptera</taxon>
        <taxon>Endopterygota</taxon>
        <taxon>Hymenoptera</taxon>
        <taxon>Apocrita</taxon>
        <taxon>Proctotrupomorpha</taxon>
        <taxon>Chalcidoidea</taxon>
        <taxon>Trichogrammatidae</taxon>
        <taxon>Trichogramma</taxon>
    </lineage>
</organism>
<dbReference type="PROSITE" id="PS51808">
    <property type="entry name" value="CHCH"/>
    <property type="match status" value="1"/>
</dbReference>
<comment type="subcellular location">
    <subcellularLocation>
        <location evidence="1">Mitochondrion</location>
    </subcellularLocation>
</comment>
<accession>A0A6H5J675</accession>
<keyword evidence="4" id="KW-0560">Oxidoreductase</keyword>
<keyword evidence="8" id="KW-0676">Redox-active center</keyword>
<dbReference type="Gene3D" id="1.10.287.2900">
    <property type="match status" value="1"/>
</dbReference>
<evidence type="ECO:0000256" key="5">
    <source>
        <dbReference type="ARBA" id="ARBA00023010"/>
    </source>
</evidence>
<gene>
    <name evidence="11" type="ORF">TBRA_LOCUS16824</name>
</gene>
<evidence type="ECO:0000256" key="8">
    <source>
        <dbReference type="ARBA" id="ARBA00023284"/>
    </source>
</evidence>
<evidence type="ECO:0000256" key="3">
    <source>
        <dbReference type="ARBA" id="ARBA00022927"/>
    </source>
</evidence>
<dbReference type="OrthoDB" id="7481291at2759"/>
<evidence type="ECO:0000256" key="9">
    <source>
        <dbReference type="SAM" id="MobiDB-lite"/>
    </source>
</evidence>
<reference evidence="11 12" key="1">
    <citation type="submission" date="2020-02" db="EMBL/GenBank/DDBJ databases">
        <authorList>
            <person name="Ferguson B K."/>
        </authorList>
    </citation>
    <scope>NUCLEOTIDE SEQUENCE [LARGE SCALE GENOMIC DNA]</scope>
</reference>
<keyword evidence="6" id="KW-0496">Mitochondrion</keyword>
<dbReference type="EMBL" id="CADCXV010001560">
    <property type="protein sequence ID" value="CAB0045295.1"/>
    <property type="molecule type" value="Genomic_DNA"/>
</dbReference>
<feature type="region of interest" description="Disordered" evidence="9">
    <location>
        <begin position="103"/>
        <end position="139"/>
    </location>
</feature>
<keyword evidence="2" id="KW-0813">Transport</keyword>
<evidence type="ECO:0000256" key="6">
    <source>
        <dbReference type="ARBA" id="ARBA00023128"/>
    </source>
</evidence>
<evidence type="ECO:0000256" key="2">
    <source>
        <dbReference type="ARBA" id="ARBA00022448"/>
    </source>
</evidence>
<evidence type="ECO:0000313" key="12">
    <source>
        <dbReference type="Proteomes" id="UP000479190"/>
    </source>
</evidence>
<keyword evidence="5" id="KW-0811">Translocation</keyword>
<sequence length="139" mass="15155">MPVVKKEGKDTIIFVSREDHSTPSSIVLPEPEAKPGLLLPNGQINWSCPCLGGMATGPCGLEFREAFSCFHYSKADPKGSDCFDAFKTMQACMSNYPSIYANKDTDSEDMNSDGKTMQELSDNASSGEVKKQNDQKTDS</sequence>
<dbReference type="Proteomes" id="UP000479190">
    <property type="component" value="Unassembled WGS sequence"/>
</dbReference>
<proteinExistence type="predicted"/>
<dbReference type="GO" id="GO:0045041">
    <property type="term" value="P:protein import into mitochondrial intermembrane space"/>
    <property type="evidence" value="ECO:0007669"/>
    <property type="project" value="InterPro"/>
</dbReference>
<evidence type="ECO:0000256" key="1">
    <source>
        <dbReference type="ARBA" id="ARBA00004173"/>
    </source>
</evidence>